<sequence length="50" mass="5651">DVQTRLLTRATRKATAGRMWPAGLMLTRATRKAMAGRMWPAGRDMWMATT</sequence>
<proteinExistence type="predicted"/>
<feature type="non-terminal residue" evidence="1">
    <location>
        <position position="50"/>
    </location>
</feature>
<protein>
    <submittedName>
        <fullName evidence="1">Uncharacterized protein</fullName>
    </submittedName>
</protein>
<gene>
    <name evidence="1" type="ORF">L9F63_022023</name>
</gene>
<dbReference type="EMBL" id="JASPKZ010007559">
    <property type="protein sequence ID" value="KAJ9583625.1"/>
    <property type="molecule type" value="Genomic_DNA"/>
</dbReference>
<organism evidence="1 2">
    <name type="scientific">Diploptera punctata</name>
    <name type="common">Pacific beetle cockroach</name>
    <dbReference type="NCBI Taxonomy" id="6984"/>
    <lineage>
        <taxon>Eukaryota</taxon>
        <taxon>Metazoa</taxon>
        <taxon>Ecdysozoa</taxon>
        <taxon>Arthropoda</taxon>
        <taxon>Hexapoda</taxon>
        <taxon>Insecta</taxon>
        <taxon>Pterygota</taxon>
        <taxon>Neoptera</taxon>
        <taxon>Polyneoptera</taxon>
        <taxon>Dictyoptera</taxon>
        <taxon>Blattodea</taxon>
        <taxon>Blaberoidea</taxon>
        <taxon>Blaberidae</taxon>
        <taxon>Diplopterinae</taxon>
        <taxon>Diploptera</taxon>
    </lineage>
</organism>
<feature type="non-terminal residue" evidence="1">
    <location>
        <position position="1"/>
    </location>
</feature>
<evidence type="ECO:0000313" key="1">
    <source>
        <dbReference type="EMBL" id="KAJ9583625.1"/>
    </source>
</evidence>
<keyword evidence="2" id="KW-1185">Reference proteome</keyword>
<evidence type="ECO:0000313" key="2">
    <source>
        <dbReference type="Proteomes" id="UP001233999"/>
    </source>
</evidence>
<dbReference type="AlphaFoldDB" id="A0AAD7ZMW1"/>
<comment type="caution">
    <text evidence="1">The sequence shown here is derived from an EMBL/GenBank/DDBJ whole genome shotgun (WGS) entry which is preliminary data.</text>
</comment>
<accession>A0AAD7ZMW1</accession>
<reference evidence="1" key="2">
    <citation type="submission" date="2023-05" db="EMBL/GenBank/DDBJ databases">
        <authorList>
            <person name="Fouks B."/>
        </authorList>
    </citation>
    <scope>NUCLEOTIDE SEQUENCE</scope>
    <source>
        <strain evidence="1">Stay&amp;Tobe</strain>
        <tissue evidence="1">Testes</tissue>
    </source>
</reference>
<reference evidence="1" key="1">
    <citation type="journal article" date="2023" name="IScience">
        <title>Live-bearing cockroach genome reveals convergent evolutionary mechanisms linked to viviparity in insects and beyond.</title>
        <authorList>
            <person name="Fouks B."/>
            <person name="Harrison M.C."/>
            <person name="Mikhailova A.A."/>
            <person name="Marchal E."/>
            <person name="English S."/>
            <person name="Carruthers M."/>
            <person name="Jennings E.C."/>
            <person name="Chiamaka E.L."/>
            <person name="Frigard R.A."/>
            <person name="Pippel M."/>
            <person name="Attardo G.M."/>
            <person name="Benoit J.B."/>
            <person name="Bornberg-Bauer E."/>
            <person name="Tobe S.S."/>
        </authorList>
    </citation>
    <scope>NUCLEOTIDE SEQUENCE</scope>
    <source>
        <strain evidence="1">Stay&amp;Tobe</strain>
    </source>
</reference>
<dbReference type="Proteomes" id="UP001233999">
    <property type="component" value="Unassembled WGS sequence"/>
</dbReference>
<name>A0AAD7ZMW1_DIPPU</name>